<feature type="transmembrane region" description="Helical" evidence="7">
    <location>
        <begin position="111"/>
        <end position="133"/>
    </location>
</feature>
<dbReference type="Proteomes" id="UP000035009">
    <property type="component" value="Unassembled WGS sequence"/>
</dbReference>
<dbReference type="PROSITE" id="PS50850">
    <property type="entry name" value="MFS"/>
    <property type="match status" value="1"/>
</dbReference>
<evidence type="ECO:0000256" key="3">
    <source>
        <dbReference type="ARBA" id="ARBA00022475"/>
    </source>
</evidence>
<feature type="transmembrane region" description="Helical" evidence="7">
    <location>
        <begin position="87"/>
        <end position="105"/>
    </location>
</feature>
<keyword evidence="2" id="KW-0813">Transport</keyword>
<dbReference type="Pfam" id="PF07690">
    <property type="entry name" value="MFS_1"/>
    <property type="match status" value="1"/>
</dbReference>
<protein>
    <submittedName>
        <fullName evidence="9">Putative drug resistance transporter</fullName>
    </submittedName>
</protein>
<evidence type="ECO:0000256" key="7">
    <source>
        <dbReference type="SAM" id="Phobius"/>
    </source>
</evidence>
<dbReference type="OrthoDB" id="9781469at2"/>
<feature type="transmembrane region" description="Helical" evidence="7">
    <location>
        <begin position="18"/>
        <end position="42"/>
    </location>
</feature>
<gene>
    <name evidence="9" type="ORF">GM1_047_00100</name>
</gene>
<accession>M3VHE5</accession>
<keyword evidence="6 7" id="KW-0472">Membrane</keyword>
<dbReference type="InterPro" id="IPR005829">
    <property type="entry name" value="Sugar_transporter_CS"/>
</dbReference>
<feature type="domain" description="Major facilitator superfamily (MFS) profile" evidence="8">
    <location>
        <begin position="21"/>
        <end position="507"/>
    </location>
</feature>
<dbReference type="PANTHER" id="PTHR42718:SF47">
    <property type="entry name" value="METHYL VIOLOGEN RESISTANCE PROTEIN SMVA"/>
    <property type="match status" value="1"/>
</dbReference>
<reference evidence="9 10" key="1">
    <citation type="submission" date="2013-02" db="EMBL/GenBank/DDBJ databases">
        <title>Whole genome shotgun sequence of Gordonia malaquae NBRC 108250.</title>
        <authorList>
            <person name="Yoshida I."/>
            <person name="Hosoyama A."/>
            <person name="Tsuchikane K."/>
            <person name="Ando Y."/>
            <person name="Baba S."/>
            <person name="Ohji S."/>
            <person name="Hamada M."/>
            <person name="Tamura T."/>
            <person name="Yamazoe A."/>
            <person name="Yamazaki S."/>
            <person name="Fujita N."/>
        </authorList>
    </citation>
    <scope>NUCLEOTIDE SEQUENCE [LARGE SCALE GENOMIC DNA]</scope>
    <source>
        <strain evidence="9 10">NBRC 108250</strain>
    </source>
</reference>
<dbReference type="GO" id="GO:0022857">
    <property type="term" value="F:transmembrane transporter activity"/>
    <property type="evidence" value="ECO:0007669"/>
    <property type="project" value="InterPro"/>
</dbReference>
<dbReference type="PRINTS" id="PR01036">
    <property type="entry name" value="TCRTETB"/>
</dbReference>
<feature type="transmembrane region" description="Helical" evidence="7">
    <location>
        <begin position="238"/>
        <end position="255"/>
    </location>
</feature>
<dbReference type="SUPFAM" id="SSF103473">
    <property type="entry name" value="MFS general substrate transporter"/>
    <property type="match status" value="1"/>
</dbReference>
<evidence type="ECO:0000259" key="8">
    <source>
        <dbReference type="PROSITE" id="PS50850"/>
    </source>
</evidence>
<comment type="subcellular location">
    <subcellularLocation>
        <location evidence="1">Cell membrane</location>
        <topology evidence="1">Multi-pass membrane protein</topology>
    </subcellularLocation>
</comment>
<evidence type="ECO:0000256" key="6">
    <source>
        <dbReference type="ARBA" id="ARBA00023136"/>
    </source>
</evidence>
<sequence>MTETTTTPDRPPISTRRAWAATITLSMSLLVITMDMTILNIALPTMTSDLRPSGEQLLWIVDVYSLVLAGLLVASSAVADRWGRKRLLLTGYTIFALASLLVLFVDSAGAVIAIRAMLGIGGAMIMPTTLSLIRTIFTDTKQRAMALALWSAIAGLGAAIGPLVGGVLLENLSWHSAFLVNVPLMVLAIIAGALLLPESVSDKPGAWDWPTIGLSFSGMIALMWSIKKFGKESSLAVPSAWVVFAFAVIALTVFVRRSLRQDDPMLDVGLFRSRPFTGGIAGALGSMFAMAAALLLLAQWLQSVEGSSPISTGVKLIPLALAAAGASLIAPKLASMIGPRAVLAGAIGLSGLGMVVIYLIPGELTYASIVIALCLVGAGIGSLAVGSVLIMSGSPEHRAGNAAAMEETSYEVGSVLGVAILGSVASVMYRADLDSSGELAKLPGELAGPARESIGAAVDIANAAGLPDVAEAAGEAFTESMQVTSLIGGLIMLGVALTVWFVVPRGTTLDPDAGHG</sequence>
<dbReference type="RefSeq" id="WP_008381916.1">
    <property type="nucleotide sequence ID" value="NZ_BAOP01000047.1"/>
</dbReference>
<dbReference type="InterPro" id="IPR036259">
    <property type="entry name" value="MFS_trans_sf"/>
</dbReference>
<dbReference type="GO" id="GO:0005886">
    <property type="term" value="C:plasma membrane"/>
    <property type="evidence" value="ECO:0007669"/>
    <property type="project" value="UniProtKB-SubCell"/>
</dbReference>
<dbReference type="EMBL" id="BAOP01000047">
    <property type="protein sequence ID" value="GAC81839.1"/>
    <property type="molecule type" value="Genomic_DNA"/>
</dbReference>
<feature type="transmembrane region" description="Helical" evidence="7">
    <location>
        <begin position="483"/>
        <end position="503"/>
    </location>
</feature>
<feature type="transmembrane region" description="Helical" evidence="7">
    <location>
        <begin position="310"/>
        <end position="329"/>
    </location>
</feature>
<feature type="transmembrane region" description="Helical" evidence="7">
    <location>
        <begin position="366"/>
        <end position="391"/>
    </location>
</feature>
<dbReference type="STRING" id="410332.SAMN04488550_0035"/>
<feature type="transmembrane region" description="Helical" evidence="7">
    <location>
        <begin position="412"/>
        <end position="431"/>
    </location>
</feature>
<evidence type="ECO:0000313" key="9">
    <source>
        <dbReference type="EMBL" id="GAC81839.1"/>
    </source>
</evidence>
<dbReference type="eggNOG" id="COG0477">
    <property type="taxonomic scope" value="Bacteria"/>
</dbReference>
<dbReference type="InterPro" id="IPR011701">
    <property type="entry name" value="MFS"/>
</dbReference>
<feature type="transmembrane region" description="Helical" evidence="7">
    <location>
        <begin position="57"/>
        <end position="75"/>
    </location>
</feature>
<evidence type="ECO:0000256" key="1">
    <source>
        <dbReference type="ARBA" id="ARBA00004651"/>
    </source>
</evidence>
<name>M3VHE5_GORML</name>
<evidence type="ECO:0000256" key="2">
    <source>
        <dbReference type="ARBA" id="ARBA00022448"/>
    </source>
</evidence>
<feature type="transmembrane region" description="Helical" evidence="7">
    <location>
        <begin position="174"/>
        <end position="195"/>
    </location>
</feature>
<feature type="transmembrane region" description="Helical" evidence="7">
    <location>
        <begin position="207"/>
        <end position="226"/>
    </location>
</feature>
<evidence type="ECO:0000256" key="5">
    <source>
        <dbReference type="ARBA" id="ARBA00022989"/>
    </source>
</evidence>
<comment type="caution">
    <text evidence="9">The sequence shown here is derived from an EMBL/GenBank/DDBJ whole genome shotgun (WGS) entry which is preliminary data.</text>
</comment>
<dbReference type="Gene3D" id="1.20.1720.10">
    <property type="entry name" value="Multidrug resistance protein D"/>
    <property type="match status" value="1"/>
</dbReference>
<dbReference type="PROSITE" id="PS00216">
    <property type="entry name" value="SUGAR_TRANSPORT_1"/>
    <property type="match status" value="1"/>
</dbReference>
<dbReference type="InterPro" id="IPR020846">
    <property type="entry name" value="MFS_dom"/>
</dbReference>
<feature type="transmembrane region" description="Helical" evidence="7">
    <location>
        <begin position="145"/>
        <end position="168"/>
    </location>
</feature>
<evidence type="ECO:0000313" key="10">
    <source>
        <dbReference type="Proteomes" id="UP000035009"/>
    </source>
</evidence>
<keyword evidence="5 7" id="KW-1133">Transmembrane helix</keyword>
<keyword evidence="3" id="KW-1003">Cell membrane</keyword>
<evidence type="ECO:0000256" key="4">
    <source>
        <dbReference type="ARBA" id="ARBA00022692"/>
    </source>
</evidence>
<feature type="transmembrane region" description="Helical" evidence="7">
    <location>
        <begin position="276"/>
        <end position="298"/>
    </location>
</feature>
<keyword evidence="10" id="KW-1185">Reference proteome</keyword>
<organism evidence="9 10">
    <name type="scientific">Gordonia malaquae NBRC 108250</name>
    <dbReference type="NCBI Taxonomy" id="1223542"/>
    <lineage>
        <taxon>Bacteria</taxon>
        <taxon>Bacillati</taxon>
        <taxon>Actinomycetota</taxon>
        <taxon>Actinomycetes</taxon>
        <taxon>Mycobacteriales</taxon>
        <taxon>Gordoniaceae</taxon>
        <taxon>Gordonia</taxon>
    </lineage>
</organism>
<dbReference type="AlphaFoldDB" id="M3VHE5"/>
<proteinExistence type="predicted"/>
<dbReference type="CDD" id="cd17321">
    <property type="entry name" value="MFS_MMR_MDR_like"/>
    <property type="match status" value="1"/>
</dbReference>
<dbReference type="Gene3D" id="1.20.1250.20">
    <property type="entry name" value="MFS general substrate transporter like domains"/>
    <property type="match status" value="1"/>
</dbReference>
<feature type="transmembrane region" description="Helical" evidence="7">
    <location>
        <begin position="341"/>
        <end position="360"/>
    </location>
</feature>
<dbReference type="PANTHER" id="PTHR42718">
    <property type="entry name" value="MAJOR FACILITATOR SUPERFAMILY MULTIDRUG TRANSPORTER MFSC"/>
    <property type="match status" value="1"/>
</dbReference>
<keyword evidence="4 7" id="KW-0812">Transmembrane</keyword>